<dbReference type="GO" id="GO:0004657">
    <property type="term" value="F:proline dehydrogenase activity"/>
    <property type="evidence" value="ECO:0007669"/>
    <property type="project" value="UniProtKB-EC"/>
</dbReference>
<dbReference type="InterPro" id="IPR002048">
    <property type="entry name" value="EF_hand_dom"/>
</dbReference>
<organism evidence="8 9">
    <name type="scientific">Petromyzon marinus</name>
    <name type="common">Sea lamprey</name>
    <dbReference type="NCBI Taxonomy" id="7757"/>
    <lineage>
        <taxon>Eukaryota</taxon>
        <taxon>Metazoa</taxon>
        <taxon>Chordata</taxon>
        <taxon>Craniata</taxon>
        <taxon>Vertebrata</taxon>
        <taxon>Cyclostomata</taxon>
        <taxon>Hyperoartia</taxon>
        <taxon>Petromyzontiformes</taxon>
        <taxon>Petromyzontidae</taxon>
        <taxon>Petromyzon</taxon>
    </lineage>
</organism>
<dbReference type="InterPro" id="IPR018247">
    <property type="entry name" value="EF_Hand_1_Ca_BS"/>
</dbReference>
<keyword evidence="3 6" id="KW-0560">Oxidoreductase</keyword>
<dbReference type="GO" id="GO:0071949">
    <property type="term" value="F:FAD binding"/>
    <property type="evidence" value="ECO:0007669"/>
    <property type="project" value="TreeGrafter"/>
</dbReference>
<evidence type="ECO:0000256" key="6">
    <source>
        <dbReference type="RuleBase" id="RU364054"/>
    </source>
</evidence>
<keyword evidence="8" id="KW-1185">Reference proteome</keyword>
<evidence type="ECO:0000313" key="9">
    <source>
        <dbReference type="RefSeq" id="XP_032836877.1"/>
    </source>
</evidence>
<keyword evidence="6" id="KW-0285">Flavoprotein</keyword>
<dbReference type="PROSITE" id="PS00018">
    <property type="entry name" value="EF_HAND_1"/>
    <property type="match status" value="1"/>
</dbReference>
<dbReference type="PANTHER" id="PTHR13914:SF0">
    <property type="entry name" value="PROLINE DEHYDROGENASE 1, MITOCHONDRIAL"/>
    <property type="match status" value="1"/>
</dbReference>
<evidence type="ECO:0000256" key="1">
    <source>
        <dbReference type="ARBA" id="ARBA00004739"/>
    </source>
</evidence>
<proteinExistence type="inferred from homology"/>
<comment type="function">
    <text evidence="6">Converts proline to delta-1-pyrroline-5-carboxylate.</text>
</comment>
<comment type="cofactor">
    <cofactor evidence="6">
        <name>FAD</name>
        <dbReference type="ChEBI" id="CHEBI:57692"/>
    </cofactor>
</comment>
<dbReference type="Proteomes" id="UP001318040">
    <property type="component" value="Chromosome 77"/>
</dbReference>
<evidence type="ECO:0000256" key="2">
    <source>
        <dbReference type="ARBA" id="ARBA00005869"/>
    </source>
</evidence>
<dbReference type="RefSeq" id="XP_032836877.1">
    <property type="nucleotide sequence ID" value="XM_032980986.1"/>
</dbReference>
<dbReference type="InterPro" id="IPR002872">
    <property type="entry name" value="Proline_DH_dom"/>
</dbReference>
<evidence type="ECO:0000256" key="3">
    <source>
        <dbReference type="ARBA" id="ARBA00023002"/>
    </source>
</evidence>
<sequence length="455" mass="51302">HSSCSSQAETERTASLRSPRFVAHREFGDRRELVVSARTYIYQDEHRCDQHVDTFLKSIEAAADSSGDGFAAIKLTALGRPQFLMQFSEVLVKWKDFFYSMAEEHGQATSSVLKKQLQLPQLQESLARLGIATRDECGEWFTVMDRDRSGAVDLLEWSRLIDSHTRISKLMVVPNRQTGRVEPLMMTFTDEEERQMKRMLKRMDILATAAVQRGVRLMVDAEQSYFQPAISRLTVEMMRSYNGQRPALFNTYQGYLKGAYDELSVDAECARREGWCLGVKLVRGAYMEQERKRAQQVGYEDPVNGSYTDTTTMYHRCLDLILRDVAAGGRGAIMVASHNVSTVKHTLSRMAELQIAPSGGRVYFGQLLGMCDHITFALGEAGYPVYKYVPYGPVREVLPYLSRRAQENRSVLRGGGGASLERSLVARELRRRLLAPLHGLLGSGQTHGNAQHAQQ</sequence>
<dbReference type="GO" id="GO:0005509">
    <property type="term" value="F:calcium ion binding"/>
    <property type="evidence" value="ECO:0007669"/>
    <property type="project" value="InterPro"/>
</dbReference>
<gene>
    <name evidence="9" type="primary">LOC116958410</name>
</gene>
<accession>A0AAJ7UIF4</accession>
<reference evidence="9" key="1">
    <citation type="submission" date="2025-08" db="UniProtKB">
        <authorList>
            <consortium name="RefSeq"/>
        </authorList>
    </citation>
    <scope>IDENTIFICATION</scope>
    <source>
        <tissue evidence="9">Sperm</tissue>
    </source>
</reference>
<dbReference type="Gene3D" id="3.20.20.220">
    <property type="match status" value="1"/>
</dbReference>
<dbReference type="AlphaFoldDB" id="A0AAJ7UIF4"/>
<evidence type="ECO:0000313" key="8">
    <source>
        <dbReference type="Proteomes" id="UP001318040"/>
    </source>
</evidence>
<keyword evidence="6" id="KW-0274">FAD</keyword>
<dbReference type="PANTHER" id="PTHR13914">
    <property type="entry name" value="PROLINE OXIDASE"/>
    <property type="match status" value="1"/>
</dbReference>
<name>A0AAJ7UIF4_PETMA</name>
<dbReference type="InterPro" id="IPR029041">
    <property type="entry name" value="FAD-linked_oxidoreductase-like"/>
</dbReference>
<evidence type="ECO:0000256" key="5">
    <source>
        <dbReference type="ARBA" id="ARBA00048779"/>
    </source>
</evidence>
<protein>
    <recommendedName>
        <fullName evidence="6">Proline dehydrogenase</fullName>
        <ecNumber evidence="6">1.5.5.2</ecNumber>
    </recommendedName>
</protein>
<dbReference type="KEGG" id="pmrn:116958410"/>
<feature type="non-terminal residue" evidence="9">
    <location>
        <position position="1"/>
    </location>
</feature>
<dbReference type="Pfam" id="PF01619">
    <property type="entry name" value="Pro_dh"/>
    <property type="match status" value="1"/>
</dbReference>
<comment type="catalytic activity">
    <reaction evidence="5 6">
        <text>L-proline + a quinone = (S)-1-pyrroline-5-carboxylate + a quinol + H(+)</text>
        <dbReference type="Rhea" id="RHEA:23784"/>
        <dbReference type="ChEBI" id="CHEBI:15378"/>
        <dbReference type="ChEBI" id="CHEBI:17388"/>
        <dbReference type="ChEBI" id="CHEBI:24646"/>
        <dbReference type="ChEBI" id="CHEBI:60039"/>
        <dbReference type="ChEBI" id="CHEBI:132124"/>
        <dbReference type="EC" id="1.5.5.2"/>
    </reaction>
</comment>
<dbReference type="EC" id="1.5.5.2" evidence="6"/>
<comment type="similarity">
    <text evidence="2 6">Belongs to the proline oxidase family.</text>
</comment>
<dbReference type="GO" id="GO:0010133">
    <property type="term" value="P:L-proline catabolic process to L-glutamate"/>
    <property type="evidence" value="ECO:0007669"/>
    <property type="project" value="TreeGrafter"/>
</dbReference>
<dbReference type="InterPro" id="IPR015659">
    <property type="entry name" value="Proline_oxidase"/>
</dbReference>
<dbReference type="GO" id="GO:0005739">
    <property type="term" value="C:mitochondrion"/>
    <property type="evidence" value="ECO:0007669"/>
    <property type="project" value="TreeGrafter"/>
</dbReference>
<feature type="domain" description="EF-hand" evidence="7">
    <location>
        <begin position="132"/>
        <end position="167"/>
    </location>
</feature>
<keyword evidence="4 6" id="KW-0642">Proline metabolism</keyword>
<evidence type="ECO:0000259" key="7">
    <source>
        <dbReference type="PROSITE" id="PS50222"/>
    </source>
</evidence>
<dbReference type="PROSITE" id="PS50222">
    <property type="entry name" value="EF_HAND_2"/>
    <property type="match status" value="1"/>
</dbReference>
<comment type="pathway">
    <text evidence="1">Amino-acid degradation; L-proline degradation into L-glutamate; L-glutamate from L-proline: step 1/2.</text>
</comment>
<dbReference type="SUPFAM" id="SSF51730">
    <property type="entry name" value="FAD-linked oxidoreductase"/>
    <property type="match status" value="1"/>
</dbReference>
<evidence type="ECO:0000256" key="4">
    <source>
        <dbReference type="ARBA" id="ARBA00023062"/>
    </source>
</evidence>